<name>A0A5C3MZ07_9AGAM</name>
<accession>A0A5C3MZ07</accession>
<feature type="domain" description="DUF6534" evidence="2">
    <location>
        <begin position="175"/>
        <end position="259"/>
    </location>
</feature>
<dbReference type="PANTHER" id="PTHR40465:SF1">
    <property type="entry name" value="DUF6534 DOMAIN-CONTAINING PROTEIN"/>
    <property type="match status" value="1"/>
</dbReference>
<feature type="transmembrane region" description="Helical" evidence="1">
    <location>
        <begin position="22"/>
        <end position="45"/>
    </location>
</feature>
<dbReference type="Pfam" id="PF20152">
    <property type="entry name" value="DUF6534"/>
    <property type="match status" value="1"/>
</dbReference>
<feature type="transmembrane region" description="Helical" evidence="1">
    <location>
        <begin position="168"/>
        <end position="189"/>
    </location>
</feature>
<feature type="transmembrane region" description="Helical" evidence="1">
    <location>
        <begin position="209"/>
        <end position="231"/>
    </location>
</feature>
<dbReference type="Proteomes" id="UP000305948">
    <property type="component" value="Unassembled WGS sequence"/>
</dbReference>
<keyword evidence="1" id="KW-1133">Transmembrane helix</keyword>
<keyword evidence="1" id="KW-0472">Membrane</keyword>
<protein>
    <recommendedName>
        <fullName evidence="2">DUF6534 domain-containing protein</fullName>
    </recommendedName>
</protein>
<gene>
    <name evidence="3" type="ORF">OE88DRAFT_1646604</name>
</gene>
<feature type="transmembrane region" description="Helical" evidence="1">
    <location>
        <begin position="126"/>
        <end position="148"/>
    </location>
</feature>
<keyword evidence="1" id="KW-0812">Transmembrane</keyword>
<reference evidence="3 4" key="1">
    <citation type="journal article" date="2019" name="Nat. Ecol. Evol.">
        <title>Megaphylogeny resolves global patterns of mushroom evolution.</title>
        <authorList>
            <person name="Varga T."/>
            <person name="Krizsan K."/>
            <person name="Foldi C."/>
            <person name="Dima B."/>
            <person name="Sanchez-Garcia M."/>
            <person name="Sanchez-Ramirez S."/>
            <person name="Szollosi G.J."/>
            <person name="Szarkandi J.G."/>
            <person name="Papp V."/>
            <person name="Albert L."/>
            <person name="Andreopoulos W."/>
            <person name="Angelini C."/>
            <person name="Antonin V."/>
            <person name="Barry K.W."/>
            <person name="Bougher N.L."/>
            <person name="Buchanan P."/>
            <person name="Buyck B."/>
            <person name="Bense V."/>
            <person name="Catcheside P."/>
            <person name="Chovatia M."/>
            <person name="Cooper J."/>
            <person name="Damon W."/>
            <person name="Desjardin D."/>
            <person name="Finy P."/>
            <person name="Geml J."/>
            <person name="Haridas S."/>
            <person name="Hughes K."/>
            <person name="Justo A."/>
            <person name="Karasinski D."/>
            <person name="Kautmanova I."/>
            <person name="Kiss B."/>
            <person name="Kocsube S."/>
            <person name="Kotiranta H."/>
            <person name="LaButti K.M."/>
            <person name="Lechner B.E."/>
            <person name="Liimatainen K."/>
            <person name="Lipzen A."/>
            <person name="Lukacs Z."/>
            <person name="Mihaltcheva S."/>
            <person name="Morgado L.N."/>
            <person name="Niskanen T."/>
            <person name="Noordeloos M.E."/>
            <person name="Ohm R.A."/>
            <person name="Ortiz-Santana B."/>
            <person name="Ovrebo C."/>
            <person name="Racz N."/>
            <person name="Riley R."/>
            <person name="Savchenko A."/>
            <person name="Shiryaev A."/>
            <person name="Soop K."/>
            <person name="Spirin V."/>
            <person name="Szebenyi C."/>
            <person name="Tomsovsky M."/>
            <person name="Tulloss R.E."/>
            <person name="Uehling J."/>
            <person name="Grigoriev I.V."/>
            <person name="Vagvolgyi C."/>
            <person name="Papp T."/>
            <person name="Martin F.M."/>
            <person name="Miettinen O."/>
            <person name="Hibbett D.S."/>
            <person name="Nagy L.G."/>
        </authorList>
    </citation>
    <scope>NUCLEOTIDE SEQUENCE [LARGE SCALE GENOMIC DNA]</scope>
    <source>
        <strain evidence="3 4">OMC1185</strain>
    </source>
</reference>
<keyword evidence="4" id="KW-1185">Reference proteome</keyword>
<feature type="transmembrane region" description="Helical" evidence="1">
    <location>
        <begin position="93"/>
        <end position="114"/>
    </location>
</feature>
<dbReference type="InterPro" id="IPR045339">
    <property type="entry name" value="DUF6534"/>
</dbReference>
<evidence type="ECO:0000256" key="1">
    <source>
        <dbReference type="SAM" id="Phobius"/>
    </source>
</evidence>
<organism evidence="3 4">
    <name type="scientific">Heliocybe sulcata</name>
    <dbReference type="NCBI Taxonomy" id="5364"/>
    <lineage>
        <taxon>Eukaryota</taxon>
        <taxon>Fungi</taxon>
        <taxon>Dikarya</taxon>
        <taxon>Basidiomycota</taxon>
        <taxon>Agaricomycotina</taxon>
        <taxon>Agaricomycetes</taxon>
        <taxon>Gloeophyllales</taxon>
        <taxon>Gloeophyllaceae</taxon>
        <taxon>Heliocybe</taxon>
    </lineage>
</organism>
<evidence type="ECO:0000313" key="3">
    <source>
        <dbReference type="EMBL" id="TFK49008.1"/>
    </source>
</evidence>
<dbReference type="OrthoDB" id="2953893at2759"/>
<sequence>MSSILAAVPGIPPNIADLLGPLLLGVLFNWALFGALVVQVWIYYLAFPNDRWIVKSVVFGSFIVELIQSIMIIKDAFRVMASGWGDPAQITVVGLLWFSVPFISVFSSWIAQLFYAWRIRVLSQNWILPITITALSLLQGACSWYTAIELKILNDFSLLQDKTYRVTSVWLGGTALCDLIIAASMIFYLHKSRTGFSRTDDIVQRLIRVTVETGLICTIIALIDLAVYVAYKDNNYHFTPVLTLSKLYANSLLASLNSRIRFSGGRFDDPNTNDHSLSVLESKNGVTVRGVSVNQLATGAQRRNGGVTGGIAVSISEETYGDNLHIPMNDSDCYRSILEQLGWDAKRSQMDNSSVPKTTADYSV</sequence>
<proteinExistence type="predicted"/>
<dbReference type="PANTHER" id="PTHR40465">
    <property type="entry name" value="CHROMOSOME 1, WHOLE GENOME SHOTGUN SEQUENCE"/>
    <property type="match status" value="1"/>
</dbReference>
<dbReference type="EMBL" id="ML213517">
    <property type="protein sequence ID" value="TFK49008.1"/>
    <property type="molecule type" value="Genomic_DNA"/>
</dbReference>
<dbReference type="AlphaFoldDB" id="A0A5C3MZ07"/>
<feature type="transmembrane region" description="Helical" evidence="1">
    <location>
        <begin position="52"/>
        <end position="73"/>
    </location>
</feature>
<evidence type="ECO:0000313" key="4">
    <source>
        <dbReference type="Proteomes" id="UP000305948"/>
    </source>
</evidence>
<evidence type="ECO:0000259" key="2">
    <source>
        <dbReference type="Pfam" id="PF20152"/>
    </source>
</evidence>